<reference evidence="1" key="1">
    <citation type="submission" date="2018-05" db="EMBL/GenBank/DDBJ databases">
        <title>Draft genome of Mucuna pruriens seed.</title>
        <authorList>
            <person name="Nnadi N.E."/>
            <person name="Vos R."/>
            <person name="Hasami M.H."/>
            <person name="Devisetty U.K."/>
            <person name="Aguiy J.C."/>
        </authorList>
    </citation>
    <scope>NUCLEOTIDE SEQUENCE [LARGE SCALE GENOMIC DNA]</scope>
    <source>
        <strain evidence="1">JCA_2017</strain>
    </source>
</reference>
<comment type="caution">
    <text evidence="1">The sequence shown here is derived from an EMBL/GenBank/DDBJ whole genome shotgun (WGS) entry which is preliminary data.</text>
</comment>
<name>A0A371GV51_MUCPR</name>
<feature type="non-terminal residue" evidence="1">
    <location>
        <position position="1"/>
    </location>
</feature>
<sequence>MSNALVDALTAIGDVVPPREQLDVILEGLLEDYESIVSLIISKFDPLSVNEVETLLLAREAHLDKFKKVVAFINVVEPSPSAPSSQAQTNVAQVSAIDQHVAPHFANTNNT</sequence>
<dbReference type="EMBL" id="QJKJ01004375">
    <property type="protein sequence ID" value="RDX94432.1"/>
    <property type="molecule type" value="Genomic_DNA"/>
</dbReference>
<organism evidence="1 2">
    <name type="scientific">Mucuna pruriens</name>
    <name type="common">Velvet bean</name>
    <name type="synonym">Dolichos pruriens</name>
    <dbReference type="NCBI Taxonomy" id="157652"/>
    <lineage>
        <taxon>Eukaryota</taxon>
        <taxon>Viridiplantae</taxon>
        <taxon>Streptophyta</taxon>
        <taxon>Embryophyta</taxon>
        <taxon>Tracheophyta</taxon>
        <taxon>Spermatophyta</taxon>
        <taxon>Magnoliopsida</taxon>
        <taxon>eudicotyledons</taxon>
        <taxon>Gunneridae</taxon>
        <taxon>Pentapetalae</taxon>
        <taxon>rosids</taxon>
        <taxon>fabids</taxon>
        <taxon>Fabales</taxon>
        <taxon>Fabaceae</taxon>
        <taxon>Papilionoideae</taxon>
        <taxon>50 kb inversion clade</taxon>
        <taxon>NPAAA clade</taxon>
        <taxon>indigoferoid/millettioid clade</taxon>
        <taxon>Phaseoleae</taxon>
        <taxon>Mucuna</taxon>
    </lineage>
</organism>
<accession>A0A371GV51</accession>
<gene>
    <name evidence="1" type="ORF">CR513_23187</name>
</gene>
<proteinExistence type="predicted"/>
<dbReference type="OrthoDB" id="1436778at2759"/>
<protein>
    <submittedName>
        <fullName evidence="1">Uncharacterized protein</fullName>
    </submittedName>
</protein>
<dbReference type="AlphaFoldDB" id="A0A371GV51"/>
<keyword evidence="2" id="KW-1185">Reference proteome</keyword>
<evidence type="ECO:0000313" key="2">
    <source>
        <dbReference type="Proteomes" id="UP000257109"/>
    </source>
</evidence>
<dbReference type="STRING" id="157652.A0A371GV51"/>
<dbReference type="Proteomes" id="UP000257109">
    <property type="component" value="Unassembled WGS sequence"/>
</dbReference>
<evidence type="ECO:0000313" key="1">
    <source>
        <dbReference type="EMBL" id="RDX94432.1"/>
    </source>
</evidence>